<evidence type="ECO:0000313" key="3">
    <source>
        <dbReference type="Proteomes" id="UP000288012"/>
    </source>
</evidence>
<dbReference type="InterPro" id="IPR016084">
    <property type="entry name" value="Haem_Oase-like_multi-hlx"/>
</dbReference>
<dbReference type="Gene3D" id="1.20.910.10">
    <property type="entry name" value="Heme oxygenase-like"/>
    <property type="match status" value="1"/>
</dbReference>
<reference evidence="2 3" key="1">
    <citation type="submission" date="2018-12" db="EMBL/GenBank/DDBJ databases">
        <title>Legionella sp,whole genome shotgun sequence.</title>
        <authorList>
            <person name="Wu H."/>
        </authorList>
    </citation>
    <scope>NUCLEOTIDE SEQUENCE [LARGE SCALE GENOMIC DNA]</scope>
    <source>
        <strain evidence="3">km714</strain>
    </source>
</reference>
<dbReference type="Pfam" id="PF03070">
    <property type="entry name" value="TENA_THI-4"/>
    <property type="match status" value="1"/>
</dbReference>
<dbReference type="SUPFAM" id="SSF48613">
    <property type="entry name" value="Heme oxygenase-like"/>
    <property type="match status" value="1"/>
</dbReference>
<dbReference type="PANTHER" id="PTHR43198">
    <property type="entry name" value="BIFUNCTIONAL TH2 PROTEIN"/>
    <property type="match status" value="1"/>
</dbReference>
<evidence type="ECO:0000259" key="1">
    <source>
        <dbReference type="Pfam" id="PF03070"/>
    </source>
</evidence>
<protein>
    <recommendedName>
        <fullName evidence="1">Thiaminase-2/PQQC domain-containing protein</fullName>
    </recommendedName>
</protein>
<organism evidence="2 3">
    <name type="scientific">Legionella septentrionalis</name>
    <dbReference type="NCBI Taxonomy" id="2498109"/>
    <lineage>
        <taxon>Bacteria</taxon>
        <taxon>Pseudomonadati</taxon>
        <taxon>Pseudomonadota</taxon>
        <taxon>Gammaproteobacteria</taxon>
        <taxon>Legionellales</taxon>
        <taxon>Legionellaceae</taxon>
        <taxon>Legionella</taxon>
    </lineage>
</organism>
<dbReference type="Proteomes" id="UP000288012">
    <property type="component" value="Unassembled WGS sequence"/>
</dbReference>
<comment type="caution">
    <text evidence="2">The sequence shown here is derived from an EMBL/GenBank/DDBJ whole genome shotgun (WGS) entry which is preliminary data.</text>
</comment>
<keyword evidence="3" id="KW-1185">Reference proteome</keyword>
<dbReference type="InterPro" id="IPR004305">
    <property type="entry name" value="Thiaminase-2/PQQC"/>
</dbReference>
<name>A0A3S0WT07_9GAMM</name>
<dbReference type="PANTHER" id="PTHR43198:SF2">
    <property type="entry name" value="SI:CH1073-67J19.1-RELATED"/>
    <property type="match status" value="1"/>
</dbReference>
<dbReference type="EMBL" id="RZGR01000003">
    <property type="protein sequence ID" value="RUQ90791.1"/>
    <property type="molecule type" value="Genomic_DNA"/>
</dbReference>
<gene>
    <name evidence="2" type="ORF">EKM59_01600</name>
</gene>
<feature type="domain" description="Thiaminase-2/PQQC" evidence="1">
    <location>
        <begin position="13"/>
        <end position="213"/>
    </location>
</feature>
<evidence type="ECO:0000313" key="2">
    <source>
        <dbReference type="EMBL" id="RUQ90791.1"/>
    </source>
</evidence>
<proteinExistence type="predicted"/>
<dbReference type="GO" id="GO:0005829">
    <property type="term" value="C:cytosol"/>
    <property type="evidence" value="ECO:0007669"/>
    <property type="project" value="TreeGrafter"/>
</dbReference>
<dbReference type="AlphaFoldDB" id="A0A3S0WT07"/>
<dbReference type="RefSeq" id="WP_127111052.1">
    <property type="nucleotide sequence ID" value="NZ_RZGR01000003.1"/>
</dbReference>
<dbReference type="InterPro" id="IPR050967">
    <property type="entry name" value="Thiamine_Salvage_TenA"/>
</dbReference>
<accession>A0A3S0WT07</accession>
<sequence length="260" mass="30082">MNLLQKLHIVTYPIMQKIKMHPFNSHLYRGNLPPAIFNDFVSQDQIYLRSLAQGLEIIANGFTGNEKEKFKYFSMEIMQTEEKMLEKYVIRTPKLSVIRKETEMMYITKKYSDHILECAFAPIPVCIAAVLPCFEAYRQLGQMMATENLPASHPFKGWIKTYSSPSFLFATQEIVNIFCLHAANLDPYATQAIIKNYETSMNFELQFFNQVYNPLTQVSVPMLIAQRKEAQNYKLSFFHPVPIAATEKEVSAEYLTMKAE</sequence>